<dbReference type="GO" id="GO:0032040">
    <property type="term" value="C:small-subunit processome"/>
    <property type="evidence" value="ECO:0007669"/>
    <property type="project" value="TreeGrafter"/>
</dbReference>
<evidence type="ECO:0000313" key="12">
    <source>
        <dbReference type="Proteomes" id="UP000825935"/>
    </source>
</evidence>
<dbReference type="AlphaFoldDB" id="A0A8T2QBJ8"/>
<dbReference type="FunFam" id="2.130.10.10:FF:000121">
    <property type="entry name" value="U3 small nucleolar RNA-associated protein 18 homolog"/>
    <property type="match status" value="1"/>
</dbReference>
<proteinExistence type="inferred from homology"/>
<comment type="caution">
    <text evidence="11">The sequence shown here is derived from an EMBL/GenBank/DDBJ whole genome shotgun (WGS) entry which is preliminary data.</text>
</comment>
<evidence type="ECO:0000256" key="6">
    <source>
        <dbReference type="ARBA" id="ARBA00023242"/>
    </source>
</evidence>
<dbReference type="GO" id="GO:0034388">
    <property type="term" value="C:Pwp2p-containing subcomplex of 90S preribosome"/>
    <property type="evidence" value="ECO:0007669"/>
    <property type="project" value="TreeGrafter"/>
</dbReference>
<comment type="similarity">
    <text evidence="7">Belongs to the WD repeat UTP18 family.</text>
</comment>
<keyword evidence="3" id="KW-0597">Phosphoprotein</keyword>
<dbReference type="InterPro" id="IPR045161">
    <property type="entry name" value="Utp18"/>
</dbReference>
<evidence type="ECO:0000256" key="2">
    <source>
        <dbReference type="ARBA" id="ARBA00022552"/>
    </source>
</evidence>
<dbReference type="PANTHER" id="PTHR18359:SF0">
    <property type="entry name" value="U3 SMALL NUCLEOLAR RNA-ASSOCIATED PROTEIN 18 HOMOLOG"/>
    <property type="match status" value="1"/>
</dbReference>
<keyword evidence="6" id="KW-0539">Nucleus</keyword>
<feature type="compositionally biased region" description="Acidic residues" evidence="10">
    <location>
        <begin position="155"/>
        <end position="165"/>
    </location>
</feature>
<dbReference type="EMBL" id="CM035441">
    <property type="protein sequence ID" value="KAH7281402.1"/>
    <property type="molecule type" value="Genomic_DNA"/>
</dbReference>
<dbReference type="SMART" id="SM00320">
    <property type="entry name" value="WD40"/>
    <property type="match status" value="5"/>
</dbReference>
<evidence type="ECO:0000313" key="11">
    <source>
        <dbReference type="EMBL" id="KAH7281402.1"/>
    </source>
</evidence>
<dbReference type="InterPro" id="IPR036322">
    <property type="entry name" value="WD40_repeat_dom_sf"/>
</dbReference>
<dbReference type="Pfam" id="PF00400">
    <property type="entry name" value="WD40"/>
    <property type="match status" value="2"/>
</dbReference>
<evidence type="ECO:0000256" key="9">
    <source>
        <dbReference type="PROSITE-ProRule" id="PRU00221"/>
    </source>
</evidence>
<evidence type="ECO:0000256" key="1">
    <source>
        <dbReference type="ARBA" id="ARBA00004604"/>
    </source>
</evidence>
<dbReference type="GO" id="GO:0006364">
    <property type="term" value="P:rRNA processing"/>
    <property type="evidence" value="ECO:0007669"/>
    <property type="project" value="UniProtKB-KW"/>
</dbReference>
<reference evidence="11" key="1">
    <citation type="submission" date="2021-08" db="EMBL/GenBank/DDBJ databases">
        <title>WGS assembly of Ceratopteris richardii.</title>
        <authorList>
            <person name="Marchant D.B."/>
            <person name="Chen G."/>
            <person name="Jenkins J."/>
            <person name="Shu S."/>
            <person name="Leebens-Mack J."/>
            <person name="Grimwood J."/>
            <person name="Schmutz J."/>
            <person name="Soltis P."/>
            <person name="Soltis D."/>
            <person name="Chen Z.-H."/>
        </authorList>
    </citation>
    <scope>NUCLEOTIDE SEQUENCE</scope>
    <source>
        <strain evidence="11">Whitten #5841</strain>
        <tissue evidence="11">Leaf</tissue>
    </source>
</reference>
<dbReference type="Proteomes" id="UP000825935">
    <property type="component" value="Chromosome 36"/>
</dbReference>
<dbReference type="SUPFAM" id="SSF50978">
    <property type="entry name" value="WD40 repeat-like"/>
    <property type="match status" value="1"/>
</dbReference>
<evidence type="ECO:0000256" key="3">
    <source>
        <dbReference type="ARBA" id="ARBA00022553"/>
    </source>
</evidence>
<evidence type="ECO:0000256" key="8">
    <source>
        <dbReference type="ARBA" id="ARBA00074442"/>
    </source>
</evidence>
<comment type="subcellular location">
    <subcellularLocation>
        <location evidence="1">Nucleus</location>
        <location evidence="1">Nucleolus</location>
    </subcellularLocation>
</comment>
<dbReference type="InterPro" id="IPR001680">
    <property type="entry name" value="WD40_rpt"/>
</dbReference>
<feature type="repeat" description="WD" evidence="9">
    <location>
        <begin position="340"/>
        <end position="381"/>
    </location>
</feature>
<sequence>MEGHSDVRERKKARKHGKRHETEQPDPKKLAKEAEEAHRLERLLFGRSFDIDPVVEDDSEVQGRGSEGLGEISQESHLSQKPAWEDDEEAEATVKLSNVNRLRKLMKLGEDGIVTGREYVSRLRALHAKLNPGSGWALLPSEKKKKKRQRALSSDSEDVSDIDDINDFDNNDDDNFMSALQSADDLVVRNKSRLSPGLLGISRLRDANADEPSNAVIHSVQFHKNAQILLTAGYDKRLRFFQIDGKRNPKVQSIFLENYPILKAAFVPDGSHVIASGRRKFYYIYDMNAGRVEKMEPLFGREEKSLESFEVSPDGKTVAFLGNEGYILLASLRSKQLVGTLKMNGSVRTVSFAKEGQELVSLGGDGELYHWDLGTRRCIHKGRDDGCIKGTAVSVSPNNKFFATGSSSGVVNLYDKQGFVDGKFTPIKSLLNLVTSVDSLKFNHDSQILAMTSKMKKNAVKLVHLPSYTVFSNWPTLKTPLHYVHSIDFSPGSGYLAAGNAAGKVLLYRLQHYEKA</sequence>
<organism evidence="11 12">
    <name type="scientific">Ceratopteris richardii</name>
    <name type="common">Triangle waterfern</name>
    <dbReference type="NCBI Taxonomy" id="49495"/>
    <lineage>
        <taxon>Eukaryota</taxon>
        <taxon>Viridiplantae</taxon>
        <taxon>Streptophyta</taxon>
        <taxon>Embryophyta</taxon>
        <taxon>Tracheophyta</taxon>
        <taxon>Polypodiopsida</taxon>
        <taxon>Polypodiidae</taxon>
        <taxon>Polypodiales</taxon>
        <taxon>Pteridineae</taxon>
        <taxon>Pteridaceae</taxon>
        <taxon>Parkerioideae</taxon>
        <taxon>Ceratopteris</taxon>
    </lineage>
</organism>
<evidence type="ECO:0000256" key="5">
    <source>
        <dbReference type="ARBA" id="ARBA00022737"/>
    </source>
</evidence>
<feature type="region of interest" description="Disordered" evidence="10">
    <location>
        <begin position="137"/>
        <end position="165"/>
    </location>
</feature>
<keyword evidence="2" id="KW-0698">rRNA processing</keyword>
<dbReference type="InterPro" id="IPR015943">
    <property type="entry name" value="WD40/YVTN_repeat-like_dom_sf"/>
</dbReference>
<accession>A0A8T2QBJ8</accession>
<dbReference type="PROSITE" id="PS50082">
    <property type="entry name" value="WD_REPEATS_2"/>
    <property type="match status" value="1"/>
</dbReference>
<dbReference type="Gene3D" id="2.130.10.10">
    <property type="entry name" value="YVTN repeat-like/Quinoprotein amine dehydrogenase"/>
    <property type="match status" value="1"/>
</dbReference>
<protein>
    <recommendedName>
        <fullName evidence="8">U3 small nucleolar RNA-associated protein 18 homolog</fullName>
    </recommendedName>
</protein>
<feature type="region of interest" description="Disordered" evidence="10">
    <location>
        <begin position="1"/>
        <end position="35"/>
    </location>
</feature>
<keyword evidence="5" id="KW-0677">Repeat</keyword>
<feature type="region of interest" description="Disordered" evidence="10">
    <location>
        <begin position="55"/>
        <end position="86"/>
    </location>
</feature>
<evidence type="ECO:0000256" key="4">
    <source>
        <dbReference type="ARBA" id="ARBA00022574"/>
    </source>
</evidence>
<name>A0A8T2QBJ8_CERRI</name>
<keyword evidence="4 9" id="KW-0853">WD repeat</keyword>
<feature type="compositionally biased region" description="Basic and acidic residues" evidence="10">
    <location>
        <begin position="20"/>
        <end position="35"/>
    </location>
</feature>
<feature type="compositionally biased region" description="Basic residues" evidence="10">
    <location>
        <begin position="10"/>
        <end position="19"/>
    </location>
</feature>
<keyword evidence="12" id="KW-1185">Reference proteome</keyword>
<dbReference type="OrthoDB" id="1935146at2759"/>
<evidence type="ECO:0000256" key="10">
    <source>
        <dbReference type="SAM" id="MobiDB-lite"/>
    </source>
</evidence>
<dbReference type="PANTHER" id="PTHR18359">
    <property type="entry name" value="WD-REPEAT PROTEIN-RELATED"/>
    <property type="match status" value="1"/>
</dbReference>
<dbReference type="OMA" id="DLNRATY"/>
<evidence type="ECO:0000256" key="7">
    <source>
        <dbReference type="ARBA" id="ARBA00025767"/>
    </source>
</evidence>
<gene>
    <name evidence="11" type="ORF">KP509_36G046000</name>
</gene>